<keyword evidence="1" id="KW-1133">Transmembrane helix</keyword>
<dbReference type="AlphaFoldDB" id="A0A383CNY2"/>
<name>A0A383CNY2_9ZZZZ</name>
<dbReference type="EMBL" id="UINC01210386">
    <property type="protein sequence ID" value="SVE33824.1"/>
    <property type="molecule type" value="Genomic_DNA"/>
</dbReference>
<gene>
    <name evidence="2" type="ORF">METZ01_LOCUS486678</name>
</gene>
<proteinExistence type="predicted"/>
<accession>A0A383CNY2</accession>
<evidence type="ECO:0000256" key="1">
    <source>
        <dbReference type="SAM" id="Phobius"/>
    </source>
</evidence>
<keyword evidence="1" id="KW-0812">Transmembrane</keyword>
<keyword evidence="1" id="KW-0472">Membrane</keyword>
<organism evidence="2">
    <name type="scientific">marine metagenome</name>
    <dbReference type="NCBI Taxonomy" id="408172"/>
    <lineage>
        <taxon>unclassified sequences</taxon>
        <taxon>metagenomes</taxon>
        <taxon>ecological metagenomes</taxon>
    </lineage>
</organism>
<sequence>MKGIMVLICVLFSTMNARQTEHEELKDPCASIHIIKAQKEGLRSLSILEFRSYNLDIKLCEDIIGTSRPFDAIEKKQFESDFEKSNRMRGWTSSFAYCTMIILVSSYLNLYFSN</sequence>
<feature type="transmembrane region" description="Helical" evidence="1">
    <location>
        <begin position="94"/>
        <end position="112"/>
    </location>
</feature>
<evidence type="ECO:0000313" key="2">
    <source>
        <dbReference type="EMBL" id="SVE33824.1"/>
    </source>
</evidence>
<reference evidence="2" key="1">
    <citation type="submission" date="2018-05" db="EMBL/GenBank/DDBJ databases">
        <authorList>
            <person name="Lanie J.A."/>
            <person name="Ng W.-L."/>
            <person name="Kazmierczak K.M."/>
            <person name="Andrzejewski T.M."/>
            <person name="Davidsen T.M."/>
            <person name="Wayne K.J."/>
            <person name="Tettelin H."/>
            <person name="Glass J.I."/>
            <person name="Rusch D."/>
            <person name="Podicherti R."/>
            <person name="Tsui H.-C.T."/>
            <person name="Winkler M.E."/>
        </authorList>
    </citation>
    <scope>NUCLEOTIDE SEQUENCE</scope>
</reference>
<protein>
    <submittedName>
        <fullName evidence="2">Uncharacterized protein</fullName>
    </submittedName>
</protein>